<gene>
    <name evidence="4" type="ordered locus">CA2559_07315</name>
</gene>
<dbReference type="OrthoDB" id="502646at2"/>
<evidence type="ECO:0000256" key="1">
    <source>
        <dbReference type="ARBA" id="ARBA00022679"/>
    </source>
</evidence>
<dbReference type="Pfam" id="PF13439">
    <property type="entry name" value="Glyco_transf_4"/>
    <property type="match status" value="1"/>
</dbReference>
<protein>
    <submittedName>
        <fullName evidence="4">Glycosyltransferase</fullName>
    </submittedName>
</protein>
<feature type="domain" description="Glycosyl transferase family 1" evidence="2">
    <location>
        <begin position="184"/>
        <end position="353"/>
    </location>
</feature>
<dbReference type="AlphaFoldDB" id="A3U8I5"/>
<dbReference type="InterPro" id="IPR001296">
    <property type="entry name" value="Glyco_trans_1"/>
</dbReference>
<organism evidence="4 5">
    <name type="scientific">Croceibacter atlanticus (strain ATCC BAA-628 / JCM 21780 / CIP 108009 / IAM 15332 / KCTC 12090 / HTCC2559)</name>
    <dbReference type="NCBI Taxonomy" id="216432"/>
    <lineage>
        <taxon>Bacteria</taxon>
        <taxon>Pseudomonadati</taxon>
        <taxon>Bacteroidota</taxon>
        <taxon>Flavobacteriia</taxon>
        <taxon>Flavobacteriales</taxon>
        <taxon>Flavobacteriaceae</taxon>
        <taxon>Croceibacter</taxon>
    </lineage>
</organism>
<keyword evidence="1 4" id="KW-0808">Transferase</keyword>
<reference evidence="4 5" key="1">
    <citation type="journal article" date="2010" name="J. Bacteriol.">
        <title>The complete genome sequence of Croceibacter atlanticus HTCC2559T.</title>
        <authorList>
            <person name="Oh H.M."/>
            <person name="Kang I."/>
            <person name="Ferriera S."/>
            <person name="Giovannoni S.J."/>
            <person name="Cho J.C."/>
        </authorList>
    </citation>
    <scope>NUCLEOTIDE SEQUENCE [LARGE SCALE GENOMIC DNA]</scope>
    <source>
        <strain evidence="5">ATCC BAA-628 / HTCC2559 / KCTC 12090</strain>
    </source>
</reference>
<dbReference type="SUPFAM" id="SSF53756">
    <property type="entry name" value="UDP-Glycosyltransferase/glycogen phosphorylase"/>
    <property type="match status" value="1"/>
</dbReference>
<dbReference type="Proteomes" id="UP000002297">
    <property type="component" value="Chromosome"/>
</dbReference>
<dbReference type="GO" id="GO:0009103">
    <property type="term" value="P:lipopolysaccharide biosynthetic process"/>
    <property type="evidence" value="ECO:0007669"/>
    <property type="project" value="TreeGrafter"/>
</dbReference>
<dbReference type="EMBL" id="CP002046">
    <property type="protein sequence ID" value="EAP88552.1"/>
    <property type="molecule type" value="Genomic_DNA"/>
</dbReference>
<feature type="domain" description="Glycosyltransferase subfamily 4-like N-terminal" evidence="3">
    <location>
        <begin position="20"/>
        <end position="179"/>
    </location>
</feature>
<dbReference type="PANTHER" id="PTHR46401:SF2">
    <property type="entry name" value="GLYCOSYLTRANSFERASE WBBK-RELATED"/>
    <property type="match status" value="1"/>
</dbReference>
<dbReference type="CAZy" id="GT4">
    <property type="family name" value="Glycosyltransferase Family 4"/>
</dbReference>
<dbReference type="STRING" id="216432.CA2559_07315"/>
<evidence type="ECO:0000313" key="4">
    <source>
        <dbReference type="EMBL" id="EAP88552.1"/>
    </source>
</evidence>
<evidence type="ECO:0000313" key="5">
    <source>
        <dbReference type="Proteomes" id="UP000002297"/>
    </source>
</evidence>
<dbReference type="RefSeq" id="WP_013187220.1">
    <property type="nucleotide sequence ID" value="NC_014230.1"/>
</dbReference>
<dbReference type="HOGENOM" id="CLU_009583_2_3_10"/>
<dbReference type="Gene3D" id="3.40.50.2000">
    <property type="entry name" value="Glycogen Phosphorylase B"/>
    <property type="match status" value="2"/>
</dbReference>
<dbReference type="KEGG" id="cat:CA2559_07315"/>
<keyword evidence="5" id="KW-1185">Reference proteome</keyword>
<dbReference type="GeneID" id="89453236"/>
<dbReference type="InterPro" id="IPR028098">
    <property type="entry name" value="Glyco_trans_4-like_N"/>
</dbReference>
<accession>A3U8I5</accession>
<dbReference type="eggNOG" id="COG0438">
    <property type="taxonomic scope" value="Bacteria"/>
</dbReference>
<proteinExistence type="predicted"/>
<evidence type="ECO:0000259" key="3">
    <source>
        <dbReference type="Pfam" id="PF13439"/>
    </source>
</evidence>
<name>A3U8I5_CROAH</name>
<evidence type="ECO:0000259" key="2">
    <source>
        <dbReference type="Pfam" id="PF00534"/>
    </source>
</evidence>
<dbReference type="PANTHER" id="PTHR46401">
    <property type="entry name" value="GLYCOSYLTRANSFERASE WBBK-RELATED"/>
    <property type="match status" value="1"/>
</dbReference>
<dbReference type="CDD" id="cd03801">
    <property type="entry name" value="GT4_PimA-like"/>
    <property type="match status" value="1"/>
</dbReference>
<dbReference type="GO" id="GO:0016757">
    <property type="term" value="F:glycosyltransferase activity"/>
    <property type="evidence" value="ECO:0007669"/>
    <property type="project" value="InterPro"/>
</dbReference>
<sequence length="377" mass="43245">MHIAFLTSEYPHELASRSAGIGASIKNITAGLVKHARVSIFIYGQDKNVVIRENGVTLHFIKQKKFKFFSWYFYRKHLQNYINSYIVKEHITAIEVPDWTGISAFMNLKCPIVIKCHGSDTYFCTLEKRKQKFKNYFLEKKALKSADYILSVSKFTAETTKRLFNLSKRIETIPNAIDSTKFIPKPIAESKLTILYFGTLIRKKGVLEIPLYLNKVVEDYPDCQFIFAGSDVLDYETNTSTWGLMTNLMTNVVRDNSTWLGSLPYSEMQDLINQASVIILPSYAEAMPMTWLEAMSMEKALVTSNIGWAKELMIHNKTGFMANPKDHDCYANHILQLLNDKHLRYTFGQNARAHVNSSFSLEVITAQNINYYKTIVS</sequence>
<dbReference type="Pfam" id="PF00534">
    <property type="entry name" value="Glycos_transf_1"/>
    <property type="match status" value="1"/>
</dbReference>